<dbReference type="EMBL" id="QLMK01000027">
    <property type="protein sequence ID" value="RAK24732.1"/>
    <property type="molecule type" value="Genomic_DNA"/>
</dbReference>
<dbReference type="InterPro" id="IPR047650">
    <property type="entry name" value="Transpos_IS110"/>
</dbReference>
<dbReference type="GO" id="GO:0003677">
    <property type="term" value="F:DNA binding"/>
    <property type="evidence" value="ECO:0007669"/>
    <property type="project" value="InterPro"/>
</dbReference>
<accession>A0A364JRJ9</accession>
<organism evidence="3 4">
    <name type="scientific">Falsochrobactrum ovis</name>
    <dbReference type="NCBI Taxonomy" id="1293442"/>
    <lineage>
        <taxon>Bacteria</taxon>
        <taxon>Pseudomonadati</taxon>
        <taxon>Pseudomonadota</taxon>
        <taxon>Alphaproteobacteria</taxon>
        <taxon>Hyphomicrobiales</taxon>
        <taxon>Brucellaceae</taxon>
        <taxon>Falsochrobactrum</taxon>
    </lineage>
</organism>
<feature type="domain" description="Transposase IS116/IS110/IS902 C-terminal" evidence="2">
    <location>
        <begin position="157"/>
        <end position="235"/>
    </location>
</feature>
<dbReference type="PANTHER" id="PTHR33055">
    <property type="entry name" value="TRANSPOSASE FOR INSERTION SEQUENCE ELEMENT IS1111A"/>
    <property type="match status" value="1"/>
</dbReference>
<dbReference type="Proteomes" id="UP000249453">
    <property type="component" value="Unassembled WGS sequence"/>
</dbReference>
<proteinExistence type="predicted"/>
<gene>
    <name evidence="3" type="ORF">C7374_1273</name>
</gene>
<dbReference type="InterPro" id="IPR002525">
    <property type="entry name" value="Transp_IS110-like_N"/>
</dbReference>
<evidence type="ECO:0000259" key="1">
    <source>
        <dbReference type="Pfam" id="PF01548"/>
    </source>
</evidence>
<reference evidence="3 4" key="1">
    <citation type="submission" date="2018-06" db="EMBL/GenBank/DDBJ databases">
        <title>Genomic Encyclopedia of Type Strains, Phase IV (KMG-IV): sequencing the most valuable type-strain genomes for metagenomic binning, comparative biology and taxonomic classification.</title>
        <authorList>
            <person name="Goeker M."/>
        </authorList>
    </citation>
    <scope>NUCLEOTIDE SEQUENCE [LARGE SCALE GENOMIC DNA]</scope>
    <source>
        <strain evidence="3 4">DSM 26720</strain>
    </source>
</reference>
<comment type="caution">
    <text evidence="3">The sequence shown here is derived from an EMBL/GenBank/DDBJ whole genome shotgun (WGS) entry which is preliminary data.</text>
</comment>
<feature type="domain" description="Transposase IS110-like N-terminal" evidence="1">
    <location>
        <begin position="20"/>
        <end position="93"/>
    </location>
</feature>
<keyword evidence="4" id="KW-1185">Reference proteome</keyword>
<dbReference type="Pfam" id="PF02371">
    <property type="entry name" value="Transposase_20"/>
    <property type="match status" value="1"/>
</dbReference>
<sequence>MAAPTIGRGRWPALGHEVKLIAPQYVRPFVKRQKNDAADAEAIVIAARQPEMRFVEPKTPDQQARAILFRARERIVHQRTELVNALRAMLYEYGHVVPVGIGHIKRLEAALNDVANNLPDLVREEGLDLLAQIGEMTAKIDSKTQKLASLAKQTDVARRLQTMPGIGPMTAVAVEAFAPAMESFKSGRDFAAWLGLVPRQFSSGGKERLGKVSKAGQADIRRLLIIGAMARVNWASCKEASADPWMMRMLGRKPRMLVAIALANKMARMIWAMLMRQEDYRNPTLTTAA</sequence>
<evidence type="ECO:0000313" key="4">
    <source>
        <dbReference type="Proteomes" id="UP000249453"/>
    </source>
</evidence>
<evidence type="ECO:0000259" key="2">
    <source>
        <dbReference type="Pfam" id="PF02371"/>
    </source>
</evidence>
<name>A0A364JRJ9_9HYPH</name>
<dbReference type="GO" id="GO:0006313">
    <property type="term" value="P:DNA transposition"/>
    <property type="evidence" value="ECO:0007669"/>
    <property type="project" value="InterPro"/>
</dbReference>
<dbReference type="Pfam" id="PF01548">
    <property type="entry name" value="DEDD_Tnp_IS110"/>
    <property type="match status" value="1"/>
</dbReference>
<dbReference type="NCBIfam" id="NF033542">
    <property type="entry name" value="transpos_IS110"/>
    <property type="match status" value="1"/>
</dbReference>
<dbReference type="PANTHER" id="PTHR33055:SF3">
    <property type="entry name" value="PUTATIVE TRANSPOSASE FOR IS117-RELATED"/>
    <property type="match status" value="1"/>
</dbReference>
<protein>
    <submittedName>
        <fullName evidence="3">Transposase</fullName>
    </submittedName>
</protein>
<evidence type="ECO:0000313" key="3">
    <source>
        <dbReference type="EMBL" id="RAK24732.1"/>
    </source>
</evidence>
<dbReference type="AlphaFoldDB" id="A0A364JRJ9"/>
<dbReference type="GO" id="GO:0004803">
    <property type="term" value="F:transposase activity"/>
    <property type="evidence" value="ECO:0007669"/>
    <property type="project" value="InterPro"/>
</dbReference>
<dbReference type="InterPro" id="IPR003346">
    <property type="entry name" value="Transposase_20"/>
</dbReference>